<feature type="compositionally biased region" description="Basic and acidic residues" evidence="1">
    <location>
        <begin position="212"/>
        <end position="223"/>
    </location>
</feature>
<evidence type="ECO:0000313" key="4">
    <source>
        <dbReference type="Proteomes" id="UP000199707"/>
    </source>
</evidence>
<reference evidence="4" key="1">
    <citation type="submission" date="2016-10" db="EMBL/GenBank/DDBJ databases">
        <authorList>
            <person name="Varghese N."/>
            <person name="Submissions S."/>
        </authorList>
    </citation>
    <scope>NUCLEOTIDE SEQUENCE [LARGE SCALE GENOMIC DNA]</scope>
    <source>
        <strain evidence="4">UNC267MFSha1.1M11</strain>
    </source>
</reference>
<dbReference type="AlphaFoldDB" id="A0A1G4VGQ8"/>
<dbReference type="NCBIfam" id="NF047431">
    <property type="entry name" value="hiber_recruit"/>
    <property type="match status" value="1"/>
</dbReference>
<dbReference type="EMBL" id="FMUB01000002">
    <property type="protein sequence ID" value="SCX06561.1"/>
    <property type="molecule type" value="Genomic_DNA"/>
</dbReference>
<evidence type="ECO:0000256" key="1">
    <source>
        <dbReference type="SAM" id="MobiDB-lite"/>
    </source>
</evidence>
<dbReference type="Gene3D" id="3.40.50.300">
    <property type="entry name" value="P-loop containing nucleotide triphosphate hydrolases"/>
    <property type="match status" value="1"/>
</dbReference>
<organism evidence="3 4">
    <name type="scientific">Mycolicibacterium fluoranthenivorans</name>
    <dbReference type="NCBI Taxonomy" id="258505"/>
    <lineage>
        <taxon>Bacteria</taxon>
        <taxon>Bacillati</taxon>
        <taxon>Actinomycetota</taxon>
        <taxon>Actinomycetes</taxon>
        <taxon>Mycobacteriales</taxon>
        <taxon>Mycobacteriaceae</taxon>
        <taxon>Mycolicibacterium</taxon>
    </lineage>
</organism>
<accession>A0A1G4VGQ8</accession>
<dbReference type="InterPro" id="IPR051927">
    <property type="entry name" value="Zn_Chap_cDPG_Synth"/>
</dbReference>
<dbReference type="Pfam" id="PF07683">
    <property type="entry name" value="CobW_C"/>
    <property type="match status" value="1"/>
</dbReference>
<dbReference type="Proteomes" id="UP000199707">
    <property type="component" value="Unassembled WGS sequence"/>
</dbReference>
<dbReference type="PANTHER" id="PTHR43603">
    <property type="entry name" value="COBW DOMAIN-CONTAINING PROTEIN DDB_G0274527"/>
    <property type="match status" value="1"/>
</dbReference>
<dbReference type="RefSeq" id="WP_090354171.1">
    <property type="nucleotide sequence ID" value="NZ_FMUB01000002.1"/>
</dbReference>
<dbReference type="SMART" id="SM00833">
    <property type="entry name" value="CobW_C"/>
    <property type="match status" value="1"/>
</dbReference>
<dbReference type="STRING" id="1502745.SAMN02799620_00889"/>
<dbReference type="InterPro" id="IPR027417">
    <property type="entry name" value="P-loop_NTPase"/>
</dbReference>
<dbReference type="SUPFAM" id="SSF90002">
    <property type="entry name" value="Hypothetical protein YjiA, C-terminal domain"/>
    <property type="match status" value="1"/>
</dbReference>
<proteinExistence type="predicted"/>
<evidence type="ECO:0000313" key="3">
    <source>
        <dbReference type="EMBL" id="SCX06561.1"/>
    </source>
</evidence>
<evidence type="ECO:0000259" key="2">
    <source>
        <dbReference type="SMART" id="SM00833"/>
    </source>
</evidence>
<sequence length="398" mass="43097">MRTPVVLVAGQGPADDVADTLIRSPGTISVGYAIEGHLAIRQITEMRAERRIISVWPIEVTGCLNCAIRADLLPLLRRLHRRDDVSRIAVALPTWADPESLCTAIERTPLHIGPGYLDGPAGRDVVVSAVVTGIESEGWLAQALGDDDLEVDLEHSQTVAQVVVAQAEFADVLVLTAPEATTLAVLRRLAPRARITVGTDNVELALANLDPLARRGRPDDPHDPLLAGQPPLRPDGPVRLLEFNARRPFHPLRLHHAIDDLLDGVVRIRGRAWIASQPDAVVWIESAGGGLGVGHCGTWLADMDPAERAYVDPERIALAGSIWDDRFGDRHIAMTALVCGADPGVITGALNRALLTDDELARPRDWAHYPDPFGDWHHDPCESLQADVDANKEASNEG</sequence>
<dbReference type="InterPro" id="IPR011629">
    <property type="entry name" value="CobW-like_C"/>
</dbReference>
<name>A0A1G4VGQ8_9MYCO</name>
<protein>
    <submittedName>
        <fullName evidence="3">GTPase, G3E family</fullName>
    </submittedName>
</protein>
<dbReference type="PANTHER" id="PTHR43603:SF1">
    <property type="entry name" value="ZINC-REGULATED GTPASE METALLOPROTEIN ACTIVATOR 1"/>
    <property type="match status" value="1"/>
</dbReference>
<feature type="domain" description="CobW C-terminal" evidence="2">
    <location>
        <begin position="238"/>
        <end position="354"/>
    </location>
</feature>
<gene>
    <name evidence="3" type="ORF">SAMN02799620_00889</name>
</gene>
<feature type="region of interest" description="Disordered" evidence="1">
    <location>
        <begin position="212"/>
        <end position="233"/>
    </location>
</feature>